<organism evidence="1">
    <name type="scientific">bioreactor metagenome</name>
    <dbReference type="NCBI Taxonomy" id="1076179"/>
    <lineage>
        <taxon>unclassified sequences</taxon>
        <taxon>metagenomes</taxon>
        <taxon>ecological metagenomes</taxon>
    </lineage>
</organism>
<proteinExistence type="predicted"/>
<comment type="caution">
    <text evidence="1">The sequence shown here is derived from an EMBL/GenBank/DDBJ whole genome shotgun (WGS) entry which is preliminary data.</text>
</comment>
<reference evidence="1" key="1">
    <citation type="submission" date="2019-08" db="EMBL/GenBank/DDBJ databases">
        <authorList>
            <person name="Kucharzyk K."/>
            <person name="Murdoch R.W."/>
            <person name="Higgins S."/>
            <person name="Loffler F."/>
        </authorList>
    </citation>
    <scope>NUCLEOTIDE SEQUENCE</scope>
</reference>
<dbReference type="AlphaFoldDB" id="A0A645ESB0"/>
<sequence length="196" mass="21684">MILPPAAPTRDVHFETVLGNGSTADRYSGLAEVINDLFIGQRFLGVLLSDQFFQSNLNGMARLRRSTLRGGLGEVKGQGIELLPRQDILVFHGAGYRRDMEFQFRSQLGHGERRKARFFSGEEVLLVGCNALTDPEQGGISLFQSFDDSGQSLQVLLIDWLFFGGDLVAEFQVGRADGNLRGQPAVQFHIDLIVLD</sequence>
<evidence type="ECO:0000313" key="1">
    <source>
        <dbReference type="EMBL" id="MPN04908.1"/>
    </source>
</evidence>
<dbReference type="EMBL" id="VSSQ01050829">
    <property type="protein sequence ID" value="MPN04908.1"/>
    <property type="molecule type" value="Genomic_DNA"/>
</dbReference>
<name>A0A645ESB0_9ZZZZ</name>
<protein>
    <submittedName>
        <fullName evidence="1">Uncharacterized protein</fullName>
    </submittedName>
</protein>
<accession>A0A645ESB0</accession>
<gene>
    <name evidence="1" type="ORF">SDC9_152156</name>
</gene>